<dbReference type="Pfam" id="PF01841">
    <property type="entry name" value="Transglut_core"/>
    <property type="match status" value="1"/>
</dbReference>
<keyword evidence="3" id="KW-0378">Hydrolase</keyword>
<dbReference type="OrthoDB" id="9804872at2"/>
<name>A0A2T0TBF8_9BACT</name>
<dbReference type="SUPFAM" id="SSF54001">
    <property type="entry name" value="Cysteine proteinases"/>
    <property type="match status" value="1"/>
</dbReference>
<dbReference type="GO" id="GO:0008233">
    <property type="term" value="F:peptidase activity"/>
    <property type="evidence" value="ECO:0007669"/>
    <property type="project" value="UniProtKB-KW"/>
</dbReference>
<dbReference type="PANTHER" id="PTHR38339:SF1">
    <property type="entry name" value="TRANSGLUTAMINASE-LIKE DOMAIN-CONTAINING PROTEIN"/>
    <property type="match status" value="1"/>
</dbReference>
<keyword evidence="3" id="KW-0645">Protease</keyword>
<dbReference type="EMBL" id="PVTE01000004">
    <property type="protein sequence ID" value="PRY43003.1"/>
    <property type="molecule type" value="Genomic_DNA"/>
</dbReference>
<evidence type="ECO:0000313" key="3">
    <source>
        <dbReference type="EMBL" id="PRY43003.1"/>
    </source>
</evidence>
<reference evidence="3 4" key="1">
    <citation type="submission" date="2018-03" db="EMBL/GenBank/DDBJ databases">
        <title>Genomic Encyclopedia of Archaeal and Bacterial Type Strains, Phase II (KMG-II): from individual species to whole genera.</title>
        <authorList>
            <person name="Goeker M."/>
        </authorList>
    </citation>
    <scope>NUCLEOTIDE SEQUENCE [LARGE SCALE GENOMIC DNA]</scope>
    <source>
        <strain evidence="3 4">DSM 28354</strain>
    </source>
</reference>
<organism evidence="3 4">
    <name type="scientific">Spirosoma oryzae</name>
    <dbReference type="NCBI Taxonomy" id="1469603"/>
    <lineage>
        <taxon>Bacteria</taxon>
        <taxon>Pseudomonadati</taxon>
        <taxon>Bacteroidota</taxon>
        <taxon>Cytophagia</taxon>
        <taxon>Cytophagales</taxon>
        <taxon>Cytophagaceae</taxon>
        <taxon>Spirosoma</taxon>
    </lineage>
</organism>
<dbReference type="SMART" id="SM00460">
    <property type="entry name" value="TGc"/>
    <property type="match status" value="1"/>
</dbReference>
<evidence type="ECO:0000259" key="2">
    <source>
        <dbReference type="SMART" id="SM00460"/>
    </source>
</evidence>
<feature type="chain" id="PRO_5015661824" evidence="1">
    <location>
        <begin position="28"/>
        <end position="328"/>
    </location>
</feature>
<protein>
    <submittedName>
        <fullName evidence="3">Transglutaminase-like putative cysteine protease</fullName>
    </submittedName>
</protein>
<dbReference type="RefSeq" id="WP_106136868.1">
    <property type="nucleotide sequence ID" value="NZ_PVTE01000004.1"/>
</dbReference>
<gene>
    <name evidence="3" type="ORF">CLV58_104134</name>
</gene>
<feature type="signal peptide" evidence="1">
    <location>
        <begin position="1"/>
        <end position="27"/>
    </location>
</feature>
<evidence type="ECO:0000313" key="4">
    <source>
        <dbReference type="Proteomes" id="UP000238375"/>
    </source>
</evidence>
<proteinExistence type="predicted"/>
<feature type="domain" description="Transglutaminase-like" evidence="2">
    <location>
        <begin position="197"/>
        <end position="263"/>
    </location>
</feature>
<sequence length="328" mass="36767">MQLFRVARHTISVLTFCCLLSSLLALRPAVAPRERTVVFTYKALIPSKQVPTDLWLPIPHDSPFQRITDLTISSPAPYRIDTGAYGNRMLHVRVSAKADTGGMVTVRFTARRLEHSQPTTPQPGHQPISNAERRQWLQPDRLVPIDGKVKQWANEVVTKANARTDLAKARAIYNHVISTVHYDKSGTGWGRGDIYYACDARRGNCTDFHAIFIGYCRAVNIPARFAIGVSLPTDRPEGQISGYHCWAECYLNGVGWVPIDASEAAKNPAKRDYFFGTHDENRIEFSVGRDLRLYAGQAEPLNFFVYPYAEVAGQPLAGVQSVFTYRQL</sequence>
<accession>A0A2T0TBF8</accession>
<dbReference type="GO" id="GO:0006508">
    <property type="term" value="P:proteolysis"/>
    <property type="evidence" value="ECO:0007669"/>
    <property type="project" value="UniProtKB-KW"/>
</dbReference>
<dbReference type="Gene3D" id="3.10.620.30">
    <property type="match status" value="1"/>
</dbReference>
<dbReference type="InterPro" id="IPR002931">
    <property type="entry name" value="Transglutaminase-like"/>
</dbReference>
<dbReference type="PANTHER" id="PTHR38339">
    <property type="entry name" value="TRANSGLUTAMINASE DOMAIN PROTEIN"/>
    <property type="match status" value="1"/>
</dbReference>
<dbReference type="AlphaFoldDB" id="A0A2T0TBF8"/>
<dbReference type="Proteomes" id="UP000238375">
    <property type="component" value="Unassembled WGS sequence"/>
</dbReference>
<dbReference type="InterPro" id="IPR038765">
    <property type="entry name" value="Papain-like_cys_pep_sf"/>
</dbReference>
<keyword evidence="4" id="KW-1185">Reference proteome</keyword>
<evidence type="ECO:0000256" key="1">
    <source>
        <dbReference type="SAM" id="SignalP"/>
    </source>
</evidence>
<comment type="caution">
    <text evidence="3">The sequence shown here is derived from an EMBL/GenBank/DDBJ whole genome shotgun (WGS) entry which is preliminary data.</text>
</comment>
<keyword evidence="1" id="KW-0732">Signal</keyword>